<dbReference type="InParanoid" id="A0A2R5GDG2"/>
<protein>
    <submittedName>
        <fullName evidence="2">Uncharacterized protein</fullName>
    </submittedName>
</protein>
<name>A0A2R5GDG2_9STRA</name>
<dbReference type="Proteomes" id="UP000241890">
    <property type="component" value="Unassembled WGS sequence"/>
</dbReference>
<accession>A0A2R5GDG2</accession>
<evidence type="ECO:0000313" key="3">
    <source>
        <dbReference type="Proteomes" id="UP000241890"/>
    </source>
</evidence>
<proteinExistence type="predicted"/>
<dbReference type="AlphaFoldDB" id="A0A2R5GDG2"/>
<feature type="region of interest" description="Disordered" evidence="1">
    <location>
        <begin position="35"/>
        <end position="56"/>
    </location>
</feature>
<feature type="compositionally biased region" description="Basic and acidic residues" evidence="1">
    <location>
        <begin position="8"/>
        <end position="20"/>
    </location>
</feature>
<dbReference type="Gene3D" id="6.10.140.1230">
    <property type="match status" value="1"/>
</dbReference>
<dbReference type="EMBL" id="BEYU01000045">
    <property type="protein sequence ID" value="GBG28605.1"/>
    <property type="molecule type" value="Genomic_DNA"/>
</dbReference>
<comment type="caution">
    <text evidence="2">The sequence shown here is derived from an EMBL/GenBank/DDBJ whole genome shotgun (WGS) entry which is preliminary data.</text>
</comment>
<keyword evidence="3" id="KW-1185">Reference proteome</keyword>
<gene>
    <name evidence="2" type="ORF">FCC1311_048262</name>
</gene>
<reference evidence="2 3" key="1">
    <citation type="submission" date="2017-12" db="EMBL/GenBank/DDBJ databases">
        <title>Sequencing, de novo assembly and annotation of complete genome of a new Thraustochytrid species, strain FCC1311.</title>
        <authorList>
            <person name="Sedici K."/>
            <person name="Godart F."/>
            <person name="Aiese Cigliano R."/>
            <person name="Sanseverino W."/>
            <person name="Barakat M."/>
            <person name="Ortet P."/>
            <person name="Marechal E."/>
            <person name="Cagnac O."/>
            <person name="Amato A."/>
        </authorList>
    </citation>
    <scope>NUCLEOTIDE SEQUENCE [LARGE SCALE GENOMIC DNA]</scope>
</reference>
<evidence type="ECO:0000313" key="2">
    <source>
        <dbReference type="EMBL" id="GBG28605.1"/>
    </source>
</evidence>
<evidence type="ECO:0000256" key="1">
    <source>
        <dbReference type="SAM" id="MobiDB-lite"/>
    </source>
</evidence>
<feature type="region of interest" description="Disordered" evidence="1">
    <location>
        <begin position="1"/>
        <end position="20"/>
    </location>
</feature>
<organism evidence="2 3">
    <name type="scientific">Hondaea fermentalgiana</name>
    <dbReference type="NCBI Taxonomy" id="2315210"/>
    <lineage>
        <taxon>Eukaryota</taxon>
        <taxon>Sar</taxon>
        <taxon>Stramenopiles</taxon>
        <taxon>Bigyra</taxon>
        <taxon>Labyrinthulomycetes</taxon>
        <taxon>Thraustochytrida</taxon>
        <taxon>Thraustochytriidae</taxon>
        <taxon>Hondaea</taxon>
    </lineage>
</organism>
<sequence length="207" mass="22847">MGWFQRSPDPRAEAAVREQRMRDQQVQLRLMVRAADAKDARERRRHRQTLQQAEREVQAARMDRARILSEQAVRHKHKALRHYRFARRIEGVLENINEAVETGALLEGLGDMLAVAGAAGPSPDRMANVDAMLFESSADTAAARDALESAGLAADAVAGTDEAAVAAEALELFEELCDHRAVELSGSLDERLAPARATRLAARAHRH</sequence>